<protein>
    <submittedName>
        <fullName evidence="2">Uncharacterized protein</fullName>
    </submittedName>
</protein>
<gene>
    <name evidence="2" type="ORF">K444DRAFT_529749</name>
</gene>
<sequence length="135" mass="15034">MARVNIDLANDTKILARASKEDSAVMRIIAVETRKDSSSMKTIAILGMLFLPSTFLASLFQGPMMSWDAKGRPVTTAMFKYFCAIAVSLTLLFFSVWVVATLLPWEKLLYKRRRAPAAKDSYSLEHIASHSLESG</sequence>
<keyword evidence="1" id="KW-1133">Transmembrane helix</keyword>
<dbReference type="RefSeq" id="XP_024736549.1">
    <property type="nucleotide sequence ID" value="XM_024874838.1"/>
</dbReference>
<dbReference type="GeneID" id="36582918"/>
<feature type="transmembrane region" description="Helical" evidence="1">
    <location>
        <begin position="81"/>
        <end position="105"/>
    </location>
</feature>
<keyword evidence="3" id="KW-1185">Reference proteome</keyword>
<dbReference type="OrthoDB" id="2830640at2759"/>
<reference evidence="2 3" key="1">
    <citation type="submission" date="2016-04" db="EMBL/GenBank/DDBJ databases">
        <title>A degradative enzymes factory behind the ericoid mycorrhizal symbiosis.</title>
        <authorList>
            <consortium name="DOE Joint Genome Institute"/>
            <person name="Martino E."/>
            <person name="Morin E."/>
            <person name="Grelet G."/>
            <person name="Kuo A."/>
            <person name="Kohler A."/>
            <person name="Daghino S."/>
            <person name="Barry K."/>
            <person name="Choi C."/>
            <person name="Cichocki N."/>
            <person name="Clum A."/>
            <person name="Copeland A."/>
            <person name="Hainaut M."/>
            <person name="Haridas S."/>
            <person name="Labutti K."/>
            <person name="Lindquist E."/>
            <person name="Lipzen A."/>
            <person name="Khouja H.-R."/>
            <person name="Murat C."/>
            <person name="Ohm R."/>
            <person name="Olson A."/>
            <person name="Spatafora J."/>
            <person name="Veneault-Fourrey C."/>
            <person name="Henrissat B."/>
            <person name="Grigoriev I."/>
            <person name="Martin F."/>
            <person name="Perotto S."/>
        </authorList>
    </citation>
    <scope>NUCLEOTIDE SEQUENCE [LARGE SCALE GENOMIC DNA]</scope>
    <source>
        <strain evidence="2 3">E</strain>
    </source>
</reference>
<evidence type="ECO:0000313" key="2">
    <source>
        <dbReference type="EMBL" id="PMD59645.1"/>
    </source>
</evidence>
<keyword evidence="1" id="KW-0812">Transmembrane</keyword>
<dbReference type="InParanoid" id="A0A2J6T9G8"/>
<evidence type="ECO:0000313" key="3">
    <source>
        <dbReference type="Proteomes" id="UP000235371"/>
    </source>
</evidence>
<proteinExistence type="predicted"/>
<organism evidence="2 3">
    <name type="scientific">Hyaloscypha bicolor E</name>
    <dbReference type="NCBI Taxonomy" id="1095630"/>
    <lineage>
        <taxon>Eukaryota</taxon>
        <taxon>Fungi</taxon>
        <taxon>Dikarya</taxon>
        <taxon>Ascomycota</taxon>
        <taxon>Pezizomycotina</taxon>
        <taxon>Leotiomycetes</taxon>
        <taxon>Helotiales</taxon>
        <taxon>Hyaloscyphaceae</taxon>
        <taxon>Hyaloscypha</taxon>
        <taxon>Hyaloscypha bicolor</taxon>
    </lineage>
</organism>
<evidence type="ECO:0000256" key="1">
    <source>
        <dbReference type="SAM" id="Phobius"/>
    </source>
</evidence>
<accession>A0A2J6T9G8</accession>
<dbReference type="AlphaFoldDB" id="A0A2J6T9G8"/>
<name>A0A2J6T9G8_9HELO</name>
<keyword evidence="1" id="KW-0472">Membrane</keyword>
<feature type="transmembrane region" description="Helical" evidence="1">
    <location>
        <begin position="43"/>
        <end position="61"/>
    </location>
</feature>
<dbReference type="Gene3D" id="1.20.58.340">
    <property type="entry name" value="Magnesium transport protein CorA, transmembrane region"/>
    <property type="match status" value="1"/>
</dbReference>
<dbReference type="EMBL" id="KZ613813">
    <property type="protein sequence ID" value="PMD59645.1"/>
    <property type="molecule type" value="Genomic_DNA"/>
</dbReference>
<dbReference type="Proteomes" id="UP000235371">
    <property type="component" value="Unassembled WGS sequence"/>
</dbReference>